<dbReference type="RefSeq" id="XP_005767652.1">
    <property type="nucleotide sequence ID" value="XM_005767595.1"/>
</dbReference>
<reference evidence="1" key="2">
    <citation type="submission" date="2024-10" db="UniProtKB">
        <authorList>
            <consortium name="EnsemblProtists"/>
        </authorList>
    </citation>
    <scope>IDENTIFICATION</scope>
</reference>
<protein>
    <submittedName>
        <fullName evidence="1">Uncharacterized protein</fullName>
    </submittedName>
</protein>
<dbReference type="GeneID" id="17261372"/>
<evidence type="ECO:0000313" key="2">
    <source>
        <dbReference type="Proteomes" id="UP000013827"/>
    </source>
</evidence>
<organism evidence="1 2">
    <name type="scientific">Emiliania huxleyi (strain CCMP1516)</name>
    <dbReference type="NCBI Taxonomy" id="280463"/>
    <lineage>
        <taxon>Eukaryota</taxon>
        <taxon>Haptista</taxon>
        <taxon>Haptophyta</taxon>
        <taxon>Prymnesiophyceae</taxon>
        <taxon>Isochrysidales</taxon>
        <taxon>Noelaerhabdaceae</taxon>
        <taxon>Emiliania</taxon>
    </lineage>
</organism>
<dbReference type="HOGENOM" id="CLU_1438004_0_0_1"/>
<dbReference type="KEGG" id="ehx:EMIHUDRAFT_245902"/>
<evidence type="ECO:0000313" key="1">
    <source>
        <dbReference type="EnsemblProtists" id="EOD15223"/>
    </source>
</evidence>
<dbReference type="AlphaFoldDB" id="A0A0D3IVD8"/>
<dbReference type="Proteomes" id="UP000013827">
    <property type="component" value="Unassembled WGS sequence"/>
</dbReference>
<name>A0A0D3IVD8_EMIH1</name>
<keyword evidence="2" id="KW-1185">Reference proteome</keyword>
<accession>A0A0D3IVD8</accession>
<dbReference type="EnsemblProtists" id="EOD15223">
    <property type="protein sequence ID" value="EOD15223"/>
    <property type="gene ID" value="EMIHUDRAFT_245902"/>
</dbReference>
<sequence>MNRSQSPPTHELEGEAATFDIFVQSVDLRWCLLLHCDFASLAAVRQLASPFTADVPLVLSSEHWCASASNRTALHAAQWAAGGDTLHVALSQPLGQTVVSLRCSTAGERELALAGGAEVDEEGEAGGDLVMVVLHPIGHESRLTAAQLGDMAPSLAQFLHEPLTRTTTEVEGPTHNQAVKSVSAAPDAI</sequence>
<reference evidence="2" key="1">
    <citation type="journal article" date="2013" name="Nature">
        <title>Pan genome of the phytoplankton Emiliania underpins its global distribution.</title>
        <authorList>
            <person name="Read B.A."/>
            <person name="Kegel J."/>
            <person name="Klute M.J."/>
            <person name="Kuo A."/>
            <person name="Lefebvre S.C."/>
            <person name="Maumus F."/>
            <person name="Mayer C."/>
            <person name="Miller J."/>
            <person name="Monier A."/>
            <person name="Salamov A."/>
            <person name="Young J."/>
            <person name="Aguilar M."/>
            <person name="Claverie J.M."/>
            <person name="Frickenhaus S."/>
            <person name="Gonzalez K."/>
            <person name="Herman E.K."/>
            <person name="Lin Y.C."/>
            <person name="Napier J."/>
            <person name="Ogata H."/>
            <person name="Sarno A.F."/>
            <person name="Shmutz J."/>
            <person name="Schroeder D."/>
            <person name="de Vargas C."/>
            <person name="Verret F."/>
            <person name="von Dassow P."/>
            <person name="Valentin K."/>
            <person name="Van de Peer Y."/>
            <person name="Wheeler G."/>
            <person name="Dacks J.B."/>
            <person name="Delwiche C.F."/>
            <person name="Dyhrman S.T."/>
            <person name="Glockner G."/>
            <person name="John U."/>
            <person name="Richards T."/>
            <person name="Worden A.Z."/>
            <person name="Zhang X."/>
            <person name="Grigoriev I.V."/>
            <person name="Allen A.E."/>
            <person name="Bidle K."/>
            <person name="Borodovsky M."/>
            <person name="Bowler C."/>
            <person name="Brownlee C."/>
            <person name="Cock J.M."/>
            <person name="Elias M."/>
            <person name="Gladyshev V.N."/>
            <person name="Groth M."/>
            <person name="Guda C."/>
            <person name="Hadaegh A."/>
            <person name="Iglesias-Rodriguez M.D."/>
            <person name="Jenkins J."/>
            <person name="Jones B.M."/>
            <person name="Lawson T."/>
            <person name="Leese F."/>
            <person name="Lindquist E."/>
            <person name="Lobanov A."/>
            <person name="Lomsadze A."/>
            <person name="Malik S.B."/>
            <person name="Marsh M.E."/>
            <person name="Mackinder L."/>
            <person name="Mock T."/>
            <person name="Mueller-Roeber B."/>
            <person name="Pagarete A."/>
            <person name="Parker M."/>
            <person name="Probert I."/>
            <person name="Quesneville H."/>
            <person name="Raines C."/>
            <person name="Rensing S.A."/>
            <person name="Riano-Pachon D.M."/>
            <person name="Richier S."/>
            <person name="Rokitta S."/>
            <person name="Shiraiwa Y."/>
            <person name="Soanes D.M."/>
            <person name="van der Giezen M."/>
            <person name="Wahlund T.M."/>
            <person name="Williams B."/>
            <person name="Wilson W."/>
            <person name="Wolfe G."/>
            <person name="Wurch L.L."/>
        </authorList>
    </citation>
    <scope>NUCLEOTIDE SEQUENCE</scope>
</reference>
<proteinExistence type="predicted"/>
<dbReference type="PaxDb" id="2903-EOD15223"/>